<dbReference type="EMBL" id="CP000822">
    <property type="protein sequence ID" value="ABV16046.1"/>
    <property type="molecule type" value="Genomic_DNA"/>
</dbReference>
<dbReference type="KEGG" id="cko:CKO_05003"/>
<proteinExistence type="predicted"/>
<keyword evidence="2" id="KW-1185">Reference proteome</keyword>
<evidence type="ECO:0000313" key="1">
    <source>
        <dbReference type="EMBL" id="ABV16046.1"/>
    </source>
</evidence>
<dbReference type="STRING" id="290338.CKO_05003"/>
<organism evidence="1 2">
    <name type="scientific">Citrobacter koseri (strain ATCC BAA-895 / CDC 4225-83 / SGSC4696)</name>
    <dbReference type="NCBI Taxonomy" id="290338"/>
    <lineage>
        <taxon>Bacteria</taxon>
        <taxon>Pseudomonadati</taxon>
        <taxon>Pseudomonadota</taxon>
        <taxon>Gammaproteobacteria</taxon>
        <taxon>Enterobacterales</taxon>
        <taxon>Enterobacteriaceae</taxon>
        <taxon>Citrobacter</taxon>
    </lineage>
</organism>
<dbReference type="HOGENOM" id="CLU_3166218_0_0_6"/>
<dbReference type="Proteomes" id="UP000008148">
    <property type="component" value="Chromosome"/>
</dbReference>
<accession>A8ARD3</accession>
<sequence length="47" mass="5664">MTAYLLCRSMLLTNLRVFPGIFFMFARHNQPPPSLWRKNKKVIKELR</sequence>
<dbReference type="AlphaFoldDB" id="A8ARD3"/>
<gene>
    <name evidence="1" type="ordered locus">CKO_05003</name>
</gene>
<name>A8ARD3_CITK8</name>
<reference evidence="1 2" key="1">
    <citation type="submission" date="2007-08" db="EMBL/GenBank/DDBJ databases">
        <authorList>
            <consortium name="The Citrobacter koseri Genome Sequencing Project"/>
            <person name="McClelland M."/>
            <person name="Sanderson E.K."/>
            <person name="Porwollik S."/>
            <person name="Spieth J."/>
            <person name="Clifton W.S."/>
            <person name="Latreille P."/>
            <person name="Courtney L."/>
            <person name="Wang C."/>
            <person name="Pepin K."/>
            <person name="Bhonagiri V."/>
            <person name="Nash W."/>
            <person name="Johnson M."/>
            <person name="Thiruvilangam P."/>
            <person name="Wilson R."/>
        </authorList>
    </citation>
    <scope>NUCLEOTIDE SEQUENCE [LARGE SCALE GENOMIC DNA]</scope>
    <source>
        <strain evidence="2">ATCC BAA-895 / CDC 4225-83 / SGSC4696</strain>
    </source>
</reference>
<evidence type="ECO:0000313" key="2">
    <source>
        <dbReference type="Proteomes" id="UP000008148"/>
    </source>
</evidence>
<protein>
    <submittedName>
        <fullName evidence="1">Uncharacterized protein</fullName>
    </submittedName>
</protein>